<feature type="compositionally biased region" description="Low complexity" evidence="1">
    <location>
        <begin position="515"/>
        <end position="534"/>
    </location>
</feature>
<feature type="compositionally biased region" description="Low complexity" evidence="1">
    <location>
        <begin position="596"/>
        <end position="610"/>
    </location>
</feature>
<dbReference type="AlphaFoldDB" id="A0A7R9GAI5"/>
<feature type="region of interest" description="Disordered" evidence="1">
    <location>
        <begin position="143"/>
        <end position="175"/>
    </location>
</feature>
<evidence type="ECO:0000313" key="3">
    <source>
        <dbReference type="Proteomes" id="UP000678499"/>
    </source>
</evidence>
<feature type="compositionally biased region" description="Basic and acidic residues" evidence="1">
    <location>
        <begin position="788"/>
        <end position="806"/>
    </location>
</feature>
<dbReference type="EMBL" id="CAJPEX010000379">
    <property type="protein sequence ID" value="CAG0915385.1"/>
    <property type="molecule type" value="Genomic_DNA"/>
</dbReference>
<evidence type="ECO:0000313" key="2">
    <source>
        <dbReference type="EMBL" id="CAD7275233.1"/>
    </source>
</evidence>
<feature type="region of interest" description="Disordered" evidence="1">
    <location>
        <begin position="359"/>
        <end position="714"/>
    </location>
</feature>
<evidence type="ECO:0000256" key="1">
    <source>
        <dbReference type="SAM" id="MobiDB-lite"/>
    </source>
</evidence>
<organism evidence="2">
    <name type="scientific">Notodromas monacha</name>
    <dbReference type="NCBI Taxonomy" id="399045"/>
    <lineage>
        <taxon>Eukaryota</taxon>
        <taxon>Metazoa</taxon>
        <taxon>Ecdysozoa</taxon>
        <taxon>Arthropoda</taxon>
        <taxon>Crustacea</taxon>
        <taxon>Oligostraca</taxon>
        <taxon>Ostracoda</taxon>
        <taxon>Podocopa</taxon>
        <taxon>Podocopida</taxon>
        <taxon>Cypridocopina</taxon>
        <taxon>Cypridoidea</taxon>
        <taxon>Cyprididae</taxon>
        <taxon>Notodromas</taxon>
    </lineage>
</organism>
<dbReference type="Proteomes" id="UP000678499">
    <property type="component" value="Unassembled WGS sequence"/>
</dbReference>
<feature type="compositionally biased region" description="Pro residues" evidence="1">
    <location>
        <begin position="564"/>
        <end position="574"/>
    </location>
</feature>
<keyword evidence="3" id="KW-1185">Reference proteome</keyword>
<feature type="region of interest" description="Disordered" evidence="1">
    <location>
        <begin position="747"/>
        <end position="818"/>
    </location>
</feature>
<reference evidence="2" key="1">
    <citation type="submission" date="2020-11" db="EMBL/GenBank/DDBJ databases">
        <authorList>
            <person name="Tran Van P."/>
        </authorList>
    </citation>
    <scope>NUCLEOTIDE SEQUENCE</scope>
</reference>
<feature type="compositionally biased region" description="Low complexity" evidence="1">
    <location>
        <begin position="389"/>
        <end position="407"/>
    </location>
</feature>
<accession>A0A7R9GAI5</accession>
<feature type="region of interest" description="Disordered" evidence="1">
    <location>
        <begin position="199"/>
        <end position="251"/>
    </location>
</feature>
<feature type="compositionally biased region" description="Basic and acidic residues" evidence="1">
    <location>
        <begin position="435"/>
        <end position="444"/>
    </location>
</feature>
<feature type="compositionally biased region" description="Low complexity" evidence="1">
    <location>
        <begin position="778"/>
        <end position="787"/>
    </location>
</feature>
<dbReference type="OrthoDB" id="5822793at2759"/>
<feature type="compositionally biased region" description="Polar residues" evidence="1">
    <location>
        <begin position="583"/>
        <end position="595"/>
    </location>
</feature>
<dbReference type="EMBL" id="OA882416">
    <property type="protein sequence ID" value="CAD7275233.1"/>
    <property type="molecule type" value="Genomic_DNA"/>
</dbReference>
<feature type="compositionally biased region" description="Basic and acidic residues" evidence="1">
    <location>
        <begin position="498"/>
        <end position="510"/>
    </location>
</feature>
<sequence length="986" mass="106748">MDDTNFLYDPSFVENGCELTFDTGYAVSGDRVIISSTSGYPLVGEELYCGCGEVSTYAFQPVNDGRSCRTECIHTHSPTPSKLSGGSLRSTFSQDSLVTGENGSRCEAAEQPSLDESFFESEAREWVVGFEQPMGDFCKSRPVEKESIRRTSNQGKSGGAFEVSKTDEKSGPSPMAFTVDLGGGGLQIGDSISKFIPKHRRNLSSSRASPDAMKAYVDQHESPKKNSPESKAGRNRLPGIQPDSPSAVPKLKSPASFLLQRMFDIPGESGEKLADEFVMVEDGVMEMDIRDDGSETGTYTIDNDKEDEDDLDDDECGEALADNDMDDTCSDQDDQKVWDCRDFPKPGRMVAMPQVKLDHMSSAVPQVPSSVGRGTPPFKEYRHELPMDSRSSSSSSSPSKLSWSLESQNKPRRKLPAVPAGVEEASEAMSNINLDTERFLRDTETVVAAMQERVTRAQKAAAPPPPQPPRTKHKTDHHRLTVSPRAASLSRDGSSSYDRAKAESPRDKSVSESTGSVRSEISSVGSSGEASEVGIDNGGGASPSIRKNRAFSSLRRGRLDSEPEPPLRTTPPVQPARSKTAALRSTPTGKTALKQSLSSVGSSSKISADSDAFARNDGGRHSLKLSRGSPAPQAATKPKRAPVPGSVAKKPPLQNPVNRSANLIAGVNRDEEYANWQRRKGYNPRKAAAEGKINKNVPARVTRESPKNAMTQSAHEAVKPFVAAEAVPPKEHEQLPYAVLKSASFHGSEGIADSQRRRRGKPVTQAPTLATDDVLELSSPDSQSSPQRRPDEDRYSAPRHRFEPDASHPVSLPEPVSGGWSGHQVAMVVPVQLGSPRAVQSPKSPFRSATQPGKLETLDSLVLSSVFSLSSRLNDRAKKVLEKLKCQVSDETDVAGKLEDLILVMDSAEASSPVGNASKPRSSSKDLSGTLKNLRRLEQVMTLVDEVLSMDPTTDDYERRLEVSGDYDDDETAHAAYNGYHGAYLP</sequence>
<protein>
    <submittedName>
        <fullName evidence="2">Uncharacterized protein</fullName>
    </submittedName>
</protein>
<feature type="region of interest" description="Disordered" evidence="1">
    <location>
        <begin position="909"/>
        <end position="930"/>
    </location>
</feature>
<feature type="compositionally biased region" description="Basic and acidic residues" evidence="1">
    <location>
        <begin position="217"/>
        <end position="232"/>
    </location>
</feature>
<name>A0A7R9GAI5_9CRUS</name>
<gene>
    <name evidence="2" type="ORF">NMOB1V02_LOCUS3033</name>
</gene>
<feature type="compositionally biased region" description="Acidic residues" evidence="1">
    <location>
        <begin position="304"/>
        <end position="332"/>
    </location>
</feature>
<feature type="region of interest" description="Disordered" evidence="1">
    <location>
        <begin position="290"/>
        <end position="335"/>
    </location>
</feature>
<proteinExistence type="predicted"/>